<protein>
    <recommendedName>
        <fullName evidence="3">Protein kinase domain-containing protein</fullName>
    </recommendedName>
</protein>
<organism evidence="1 2">
    <name type="scientific">Pleuronectes platessa</name>
    <name type="common">European plaice</name>
    <dbReference type="NCBI Taxonomy" id="8262"/>
    <lineage>
        <taxon>Eukaryota</taxon>
        <taxon>Metazoa</taxon>
        <taxon>Chordata</taxon>
        <taxon>Craniata</taxon>
        <taxon>Vertebrata</taxon>
        <taxon>Euteleostomi</taxon>
        <taxon>Actinopterygii</taxon>
        <taxon>Neopterygii</taxon>
        <taxon>Teleostei</taxon>
        <taxon>Neoteleostei</taxon>
        <taxon>Acanthomorphata</taxon>
        <taxon>Carangaria</taxon>
        <taxon>Pleuronectiformes</taxon>
        <taxon>Pleuronectoidei</taxon>
        <taxon>Pleuronectidae</taxon>
        <taxon>Pleuronectes</taxon>
    </lineage>
</organism>
<gene>
    <name evidence="1" type="ORF">PLEPLA_LOCUS10580</name>
</gene>
<dbReference type="Proteomes" id="UP001153269">
    <property type="component" value="Unassembled WGS sequence"/>
</dbReference>
<dbReference type="AlphaFoldDB" id="A0A9N7U184"/>
<comment type="caution">
    <text evidence="1">The sequence shown here is derived from an EMBL/GenBank/DDBJ whole genome shotgun (WGS) entry which is preliminary data.</text>
</comment>
<evidence type="ECO:0000313" key="2">
    <source>
        <dbReference type="Proteomes" id="UP001153269"/>
    </source>
</evidence>
<dbReference type="Gene3D" id="1.10.510.10">
    <property type="entry name" value="Transferase(Phosphotransferase) domain 1"/>
    <property type="match status" value="1"/>
</dbReference>
<accession>A0A9N7U184</accession>
<evidence type="ECO:0000313" key="1">
    <source>
        <dbReference type="EMBL" id="CAB1422663.1"/>
    </source>
</evidence>
<dbReference type="EMBL" id="CADEAL010000602">
    <property type="protein sequence ID" value="CAB1422663.1"/>
    <property type="molecule type" value="Genomic_DNA"/>
</dbReference>
<dbReference type="SUPFAM" id="SSF56112">
    <property type="entry name" value="Protein kinase-like (PK-like)"/>
    <property type="match status" value="1"/>
</dbReference>
<evidence type="ECO:0008006" key="3">
    <source>
        <dbReference type="Google" id="ProtNLM"/>
    </source>
</evidence>
<keyword evidence="2" id="KW-1185">Reference proteome</keyword>
<proteinExistence type="predicted"/>
<reference evidence="1" key="1">
    <citation type="submission" date="2020-03" db="EMBL/GenBank/DDBJ databases">
        <authorList>
            <person name="Weist P."/>
        </authorList>
    </citation>
    <scope>NUCLEOTIDE SEQUENCE</scope>
</reference>
<dbReference type="InterPro" id="IPR011009">
    <property type="entry name" value="Kinase-like_dom_sf"/>
</dbReference>
<name>A0A9N7U184_PLEPL</name>
<sequence>MICQGATCSLSVILCCNTARRSNTSWRLRVSYPTPCSTMDTPEEYRKDTEKHPIENRCWKFTSLDGLLHTRPISSHNFEDKVAEMADGHMFVDMLKAMLQLDPDRRITPRQVLEHNSITMRHYASMDH</sequence>